<dbReference type="ExpressionAtlas" id="Q6IKS6">
    <property type="expression patterns" value="baseline and differential"/>
</dbReference>
<evidence type="ECO:0000256" key="2">
    <source>
        <dbReference type="SAM" id="SignalP"/>
    </source>
</evidence>
<feature type="signal peptide" evidence="2">
    <location>
        <begin position="1"/>
        <end position="21"/>
    </location>
</feature>
<dbReference type="PANTHER" id="PTHR20898">
    <property type="entry name" value="DAEDALUS ON 3-RELATED-RELATED"/>
    <property type="match status" value="1"/>
</dbReference>
<dbReference type="InterPro" id="IPR010512">
    <property type="entry name" value="DUF1091"/>
</dbReference>
<name>Q6IKS6_DROME</name>
<dbReference type="EMBL" id="BK002290">
    <property type="protein sequence ID" value="DAA03133.1"/>
    <property type="molecule type" value="Genomic_DNA"/>
</dbReference>
<dbReference type="Gene3D" id="2.70.220.10">
    <property type="entry name" value="Ganglioside GM2 activator"/>
    <property type="match status" value="1"/>
</dbReference>
<dbReference type="Pfam" id="PF06477">
    <property type="entry name" value="DUF1091"/>
    <property type="match status" value="1"/>
</dbReference>
<proteinExistence type="predicted"/>
<dbReference type="OrthoDB" id="8021351at2759"/>
<dbReference type="AlphaFoldDB" id="Q6IKS6"/>
<feature type="chain" id="PRO_5004275315" evidence="2">
    <location>
        <begin position="22"/>
        <end position="421"/>
    </location>
</feature>
<evidence type="ECO:0000256" key="1">
    <source>
        <dbReference type="ARBA" id="ARBA00022729"/>
    </source>
</evidence>
<gene>
    <name evidence="3" type="ORF">HDC11543</name>
</gene>
<sequence>MACFALLLLLLLWLFLAAADAFLAMAALLCRINGPALPAERVGSVQPAPSPCVLVSSCPGVRVLVFCSSAMKVPHQRKSVNFRFMVAAAYGVISARTSQCFRVPIHSAQPTGHGSQLAVPADHSIKSSFCSSLSSSDILGRTALATLNFLLFRKIVANHNSKYISLYEAAISQDHTTINITLNLARNITADVWLKATIGQRVSKSGESYRDVFTYNVNLCQVMGRGKGISLINFWMNNILRQSNMPRNCPLREGNYYMRNIRSEKETIPRFIRSGSFRIDSSVYVRDWNSVNLTETIFYVDIKMKSSRHVRTRSQGCHGYFFVVFPINCTSGMEWEQGAFSYICRSPAKNELETSAVGADLKQMQGQSGRAGGTAPNYMAGWAVELIRPELTWLSLVLWSTLISHQTCLRGCQGQNSSEGG</sequence>
<dbReference type="InterPro" id="IPR036846">
    <property type="entry name" value="GM2-AP_sf"/>
</dbReference>
<dbReference type="PANTHER" id="PTHR20898:SF0">
    <property type="entry name" value="DAEDALUS ON 3-RELATED"/>
    <property type="match status" value="1"/>
</dbReference>
<dbReference type="SMART" id="SM00697">
    <property type="entry name" value="DM8"/>
    <property type="match status" value="1"/>
</dbReference>
<accession>Q6IKS6</accession>
<evidence type="ECO:0000313" key="3">
    <source>
        <dbReference type="EMBL" id="DAA03133.1"/>
    </source>
</evidence>
<keyword evidence="1 2" id="KW-0732">Signal</keyword>
<reference evidence="3" key="1">
    <citation type="journal article" date="2003" name="Genome Biol.">
        <title>An integrated gene annotation and transcriptional profiling approach towards the full gene content of the Drosophila genome.</title>
        <authorList>
            <person name="Hild M."/>
            <person name="Beckmann B."/>
            <person name="Haas S.A."/>
            <person name="Koch B."/>
            <person name="Solovyev V."/>
            <person name="Busold C."/>
            <person name="Fellenberg K."/>
            <person name="Boutros M."/>
            <person name="Vingron M."/>
            <person name="Sauer F."/>
            <person name="Hoheisel J.D."/>
            <person name="Paro R."/>
        </authorList>
    </citation>
    <scope>NUCLEOTIDE SEQUENCE</scope>
</reference>
<organism evidence="3">
    <name type="scientific">Drosophila melanogaster</name>
    <name type="common">Fruit fly</name>
    <dbReference type="NCBI Taxonomy" id="7227"/>
    <lineage>
        <taxon>Eukaryota</taxon>
        <taxon>Metazoa</taxon>
        <taxon>Ecdysozoa</taxon>
        <taxon>Arthropoda</taxon>
        <taxon>Hexapoda</taxon>
        <taxon>Insecta</taxon>
        <taxon>Pterygota</taxon>
        <taxon>Neoptera</taxon>
        <taxon>Endopterygota</taxon>
        <taxon>Diptera</taxon>
        <taxon>Brachycera</taxon>
        <taxon>Muscomorpha</taxon>
        <taxon>Ephydroidea</taxon>
        <taxon>Drosophilidae</taxon>
        <taxon>Drosophila</taxon>
        <taxon>Sophophora</taxon>
    </lineage>
</organism>
<dbReference type="VEuPathDB" id="VectorBase:FBgn0053772"/>
<protein>
    <submittedName>
        <fullName evidence="3">HDC11543</fullName>
    </submittedName>
</protein>